<evidence type="ECO:0000313" key="2">
    <source>
        <dbReference type="EMBL" id="MBP0441438.1"/>
    </source>
</evidence>
<reference evidence="2" key="1">
    <citation type="submission" date="2021-03" db="EMBL/GenBank/DDBJ databases">
        <title>Genome sequencing and assembly of Tianweitania sediminis.</title>
        <authorList>
            <person name="Chhetri G."/>
        </authorList>
    </citation>
    <scope>NUCLEOTIDE SEQUENCE</scope>
    <source>
        <strain evidence="2">Z8</strain>
    </source>
</reference>
<keyword evidence="2" id="KW-0378">Hydrolase</keyword>
<dbReference type="PRINTS" id="PR00111">
    <property type="entry name" value="ABHYDROLASE"/>
</dbReference>
<organism evidence="2 3">
    <name type="scientific">Tianweitania sediminis</name>
    <dbReference type="NCBI Taxonomy" id="1502156"/>
    <lineage>
        <taxon>Bacteria</taxon>
        <taxon>Pseudomonadati</taxon>
        <taxon>Pseudomonadota</taxon>
        <taxon>Alphaproteobacteria</taxon>
        <taxon>Hyphomicrobiales</taxon>
        <taxon>Phyllobacteriaceae</taxon>
        <taxon>Tianweitania</taxon>
    </lineage>
</organism>
<gene>
    <name evidence="2" type="ORF">J5Y06_22575</name>
</gene>
<proteinExistence type="predicted"/>
<dbReference type="AlphaFoldDB" id="A0A8J7UKQ9"/>
<dbReference type="RefSeq" id="WP_209337471.1">
    <property type="nucleotide sequence ID" value="NZ_JAGIYY010000015.1"/>
</dbReference>
<dbReference type="EMBL" id="JAGIYY010000015">
    <property type="protein sequence ID" value="MBP0441438.1"/>
    <property type="molecule type" value="Genomic_DNA"/>
</dbReference>
<dbReference type="SUPFAM" id="SSF53474">
    <property type="entry name" value="alpha/beta-Hydrolases"/>
    <property type="match status" value="1"/>
</dbReference>
<comment type="caution">
    <text evidence="2">The sequence shown here is derived from an EMBL/GenBank/DDBJ whole genome shotgun (WGS) entry which is preliminary data.</text>
</comment>
<name>A0A8J7UKQ9_9HYPH</name>
<dbReference type="PANTHER" id="PTHR46438:SF11">
    <property type="entry name" value="LIPASE-RELATED"/>
    <property type="match status" value="1"/>
</dbReference>
<keyword evidence="3" id="KW-1185">Reference proteome</keyword>
<dbReference type="InterPro" id="IPR029058">
    <property type="entry name" value="AB_hydrolase_fold"/>
</dbReference>
<evidence type="ECO:0000313" key="3">
    <source>
        <dbReference type="Proteomes" id="UP000666240"/>
    </source>
</evidence>
<dbReference type="PRINTS" id="PR00412">
    <property type="entry name" value="EPOXHYDRLASE"/>
</dbReference>
<dbReference type="Pfam" id="PF12697">
    <property type="entry name" value="Abhydrolase_6"/>
    <property type="match status" value="1"/>
</dbReference>
<dbReference type="PANTHER" id="PTHR46438">
    <property type="entry name" value="ALPHA/BETA-HYDROLASES SUPERFAMILY PROTEIN"/>
    <property type="match status" value="1"/>
</dbReference>
<protein>
    <submittedName>
        <fullName evidence="2">Alpha/beta hydrolase</fullName>
    </submittedName>
</protein>
<dbReference type="InterPro" id="IPR000073">
    <property type="entry name" value="AB_hydrolase_1"/>
</dbReference>
<dbReference type="Proteomes" id="UP000666240">
    <property type="component" value="Unassembled WGS sequence"/>
</dbReference>
<sequence>MTDVASKFIDVGAFRTHYLEAGSGPTLVLLHSGEFGGCAELTWEFNISELAEHFHVLAPDWLGFGQTDKWFSFDDMWSARVKHIAEFLKEKGVGRANFAGNSMGAGTLLSVAAQREPAWQIDRLIAVNGGGRIPPDDDQNQQILSGYDGTREHMERLTRVIVRREDLRADPHYVDRRQESARRPGAWECTAAARFRAPFAVRGGREADYRAIRVPTLLAVGRDDPLRPPEFWPWLHSQIEGSTLQYIEGAGHCPQIDRPEEFNRIVIEFIKGA</sequence>
<feature type="domain" description="AB hydrolase-1" evidence="1">
    <location>
        <begin position="27"/>
        <end position="264"/>
    </location>
</feature>
<accession>A0A8J7UKQ9</accession>
<evidence type="ECO:0000259" key="1">
    <source>
        <dbReference type="Pfam" id="PF12697"/>
    </source>
</evidence>
<dbReference type="InterPro" id="IPR000639">
    <property type="entry name" value="Epox_hydrolase-like"/>
</dbReference>
<dbReference type="GO" id="GO:0016787">
    <property type="term" value="F:hydrolase activity"/>
    <property type="evidence" value="ECO:0007669"/>
    <property type="project" value="UniProtKB-KW"/>
</dbReference>
<dbReference type="Gene3D" id="3.40.50.1820">
    <property type="entry name" value="alpha/beta hydrolase"/>
    <property type="match status" value="1"/>
</dbReference>